<name>A0A0H5DIV2_9RHOB</name>
<dbReference type="EMBL" id="CVRL01000037">
    <property type="protein sequence ID" value="CRL11965.1"/>
    <property type="molecule type" value="Genomic_DNA"/>
</dbReference>
<evidence type="ECO:0000313" key="1">
    <source>
        <dbReference type="EMBL" id="CRL11965.1"/>
    </source>
</evidence>
<dbReference type="RefSeq" id="WP_050673850.1">
    <property type="nucleotide sequence ID" value="NZ_CVRL01000037.1"/>
</dbReference>
<gene>
    <name evidence="1" type="ORF">NIT7321_02836</name>
</gene>
<reference evidence="2" key="1">
    <citation type="submission" date="2015-05" db="EMBL/GenBank/DDBJ databases">
        <authorList>
            <person name="Rodrigo-Torres Lidia"/>
            <person name="Arahal R.David."/>
        </authorList>
    </citation>
    <scope>NUCLEOTIDE SEQUENCE [LARGE SCALE GENOMIC DNA]</scope>
    <source>
        <strain evidence="2">CECT 7321</strain>
    </source>
</reference>
<proteinExistence type="predicted"/>
<dbReference type="Proteomes" id="UP000043764">
    <property type="component" value="Unassembled WGS sequence"/>
</dbReference>
<sequence length="66" mass="7927">MTTNADSHPRRKTINVPKHWLYSKRWRDPSYSNRSFNAGRRKAREEYIPLFPNRIPAKWNGTLTLK</sequence>
<protein>
    <submittedName>
        <fullName evidence="1">Uncharacterized protein</fullName>
    </submittedName>
</protein>
<keyword evidence="2" id="KW-1185">Reference proteome</keyword>
<accession>A0A0H5DIV2</accession>
<evidence type="ECO:0000313" key="2">
    <source>
        <dbReference type="Proteomes" id="UP000043764"/>
    </source>
</evidence>
<dbReference type="AlphaFoldDB" id="A0A0H5DIV2"/>
<organism evidence="1 2">
    <name type="scientific">Phaeobacter italicus</name>
    <dbReference type="NCBI Taxonomy" id="481446"/>
    <lineage>
        <taxon>Bacteria</taxon>
        <taxon>Pseudomonadati</taxon>
        <taxon>Pseudomonadota</taxon>
        <taxon>Alphaproteobacteria</taxon>
        <taxon>Rhodobacterales</taxon>
        <taxon>Roseobacteraceae</taxon>
        <taxon>Phaeobacter</taxon>
    </lineage>
</organism>